<feature type="transmembrane region" description="Helical" evidence="1">
    <location>
        <begin position="107"/>
        <end position="128"/>
    </location>
</feature>
<feature type="transmembrane region" description="Helical" evidence="1">
    <location>
        <begin position="49"/>
        <end position="70"/>
    </location>
</feature>
<reference evidence="3" key="2">
    <citation type="submission" date="2021-03" db="EMBL/GenBank/DDBJ databases">
        <authorList>
            <person name="Jaffe A."/>
        </authorList>
    </citation>
    <scope>NUCLEOTIDE SEQUENCE</scope>
    <source>
        <strain evidence="3">RIFCSPLOWO2_01_FULL_58_19</strain>
    </source>
</reference>
<keyword evidence="1" id="KW-0812">Transmembrane</keyword>
<evidence type="ECO:0000313" key="4">
    <source>
        <dbReference type="Proteomes" id="UP000564964"/>
    </source>
</evidence>
<gene>
    <name evidence="2" type="ORF">HA252_05105</name>
    <name evidence="3" type="ORF">J4203_05615</name>
</gene>
<feature type="transmembrane region" description="Helical" evidence="1">
    <location>
        <begin position="148"/>
        <end position="175"/>
    </location>
</feature>
<organism evidence="2 4">
    <name type="scientific">Candidatus Iainarchaeum sp</name>
    <dbReference type="NCBI Taxonomy" id="3101447"/>
    <lineage>
        <taxon>Archaea</taxon>
        <taxon>Candidatus Iainarchaeota</taxon>
        <taxon>Candidatus Iainarchaeia</taxon>
        <taxon>Candidatus Iainarchaeales</taxon>
        <taxon>Candidatus Iainarchaeaceae</taxon>
        <taxon>Candidatus Iainarchaeum</taxon>
    </lineage>
</organism>
<proteinExistence type="predicted"/>
<evidence type="ECO:0000256" key="1">
    <source>
        <dbReference type="SAM" id="Phobius"/>
    </source>
</evidence>
<dbReference type="AlphaFoldDB" id="A0A7J4JGC9"/>
<evidence type="ECO:0000313" key="3">
    <source>
        <dbReference type="EMBL" id="MBS3063321.1"/>
    </source>
</evidence>
<dbReference type="Proteomes" id="UP000564964">
    <property type="component" value="Unassembled WGS sequence"/>
</dbReference>
<dbReference type="Proteomes" id="UP000678237">
    <property type="component" value="Unassembled WGS sequence"/>
</dbReference>
<comment type="caution">
    <text evidence="2">The sequence shown here is derived from an EMBL/GenBank/DDBJ whole genome shotgun (WGS) entry which is preliminary data.</text>
</comment>
<keyword evidence="1" id="KW-1133">Transmembrane helix</keyword>
<feature type="transmembrane region" description="Helical" evidence="1">
    <location>
        <begin position="16"/>
        <end position="37"/>
    </location>
</feature>
<sequence>MALELVPLVVNTVFDLLRLSALTVLPAFVLALLTNALRKRLAAGFQWTWLKSALVALFLVAFALINLVYWPDWLSTLGKATYGEIPPEFRPTLPETVFGYVMVEARLLFVALVLALLALPLAFTALYWKEHCQRKWGLRGWLSTLAGLYCTLFLAWAVVLLVFPWSITGILYLVYFGLG</sequence>
<dbReference type="EMBL" id="JAGVWE010000004">
    <property type="protein sequence ID" value="MBS3063321.1"/>
    <property type="molecule type" value="Genomic_DNA"/>
</dbReference>
<name>A0A7J4JGC9_9ARCH</name>
<evidence type="ECO:0000313" key="2">
    <source>
        <dbReference type="EMBL" id="HIH16758.1"/>
    </source>
</evidence>
<accession>A0A7J4JGC9</accession>
<reference evidence="2" key="1">
    <citation type="journal article" date="2020" name="bioRxiv">
        <title>A rank-normalized archaeal taxonomy based on genome phylogeny resolves widespread incomplete and uneven classifications.</title>
        <authorList>
            <person name="Rinke C."/>
            <person name="Chuvochina M."/>
            <person name="Mussig A.J."/>
            <person name="Chaumeil P.-A."/>
            <person name="Waite D.W."/>
            <person name="Whitman W.B."/>
            <person name="Parks D.H."/>
            <person name="Hugenholtz P."/>
        </authorList>
    </citation>
    <scope>NUCLEOTIDE SEQUENCE</scope>
    <source>
        <strain evidence="2">UBA10219</strain>
    </source>
</reference>
<keyword evidence="1" id="KW-0472">Membrane</keyword>
<dbReference type="EMBL" id="DUGH01000122">
    <property type="protein sequence ID" value="HIH16758.1"/>
    <property type="molecule type" value="Genomic_DNA"/>
</dbReference>
<reference evidence="3" key="3">
    <citation type="submission" date="2021-05" db="EMBL/GenBank/DDBJ databases">
        <title>Protein family content uncovers lineage relationships and bacterial pathway maintenance mechanisms in DPANN archaea.</title>
        <authorList>
            <person name="Castelle C.J."/>
            <person name="Meheust R."/>
            <person name="Jaffe A.L."/>
            <person name="Seitz K."/>
            <person name="Gong X."/>
            <person name="Baker B.J."/>
            <person name="Banfield J.F."/>
        </authorList>
    </citation>
    <scope>NUCLEOTIDE SEQUENCE</scope>
    <source>
        <strain evidence="3">RIFCSPLOWO2_01_FULL_58_19</strain>
    </source>
</reference>
<protein>
    <submittedName>
        <fullName evidence="2">Uncharacterized protein</fullName>
    </submittedName>
</protein>